<dbReference type="Pfam" id="PF04343">
    <property type="entry name" value="DUF488"/>
    <property type="match status" value="1"/>
</dbReference>
<protein>
    <submittedName>
        <fullName evidence="1">DUF488 family protein</fullName>
    </submittedName>
</protein>
<dbReference type="EMBL" id="JBHUOZ010000001">
    <property type="protein sequence ID" value="MFD2918586.1"/>
    <property type="molecule type" value="Genomic_DNA"/>
</dbReference>
<organism evidence="1 2">
    <name type="scientific">Terrimonas rubra</name>
    <dbReference type="NCBI Taxonomy" id="1035890"/>
    <lineage>
        <taxon>Bacteria</taxon>
        <taxon>Pseudomonadati</taxon>
        <taxon>Bacteroidota</taxon>
        <taxon>Chitinophagia</taxon>
        <taxon>Chitinophagales</taxon>
        <taxon>Chitinophagaceae</taxon>
        <taxon>Terrimonas</taxon>
    </lineage>
</organism>
<proteinExistence type="predicted"/>
<dbReference type="InterPro" id="IPR007438">
    <property type="entry name" value="DUF488"/>
</dbReference>
<accession>A0ABW6A1Z6</accession>
<gene>
    <name evidence="1" type="ORF">ACFS6H_02620</name>
</gene>
<reference evidence="2" key="1">
    <citation type="journal article" date="2019" name="Int. J. Syst. Evol. Microbiol.">
        <title>The Global Catalogue of Microorganisms (GCM) 10K type strain sequencing project: providing services to taxonomists for standard genome sequencing and annotation.</title>
        <authorList>
            <consortium name="The Broad Institute Genomics Platform"/>
            <consortium name="The Broad Institute Genome Sequencing Center for Infectious Disease"/>
            <person name="Wu L."/>
            <person name="Ma J."/>
        </authorList>
    </citation>
    <scope>NUCLEOTIDE SEQUENCE [LARGE SCALE GENOMIC DNA]</scope>
    <source>
        <strain evidence="2">KCTC 23299</strain>
    </source>
</reference>
<evidence type="ECO:0000313" key="2">
    <source>
        <dbReference type="Proteomes" id="UP001597511"/>
    </source>
</evidence>
<evidence type="ECO:0000313" key="1">
    <source>
        <dbReference type="EMBL" id="MFD2918586.1"/>
    </source>
</evidence>
<comment type="caution">
    <text evidence="1">The sequence shown here is derived from an EMBL/GenBank/DDBJ whole genome shotgun (WGS) entry which is preliminary data.</text>
</comment>
<dbReference type="Proteomes" id="UP001597511">
    <property type="component" value="Unassembled WGS sequence"/>
</dbReference>
<sequence length="159" mass="19013">MEFFTIGVYNCSESEFFNKLVQNRIDTFLDIRQRRGVRGSQYAFVNSNRLQHRLKELNIKYGYIDTLAPTTAIRELQKQIDLEKGELKTQRKELGKVFIIEYKNRILKNFDFDNFLESLYREGAHRIALFCVEEHSEACHRSIVAEKLHNTYYYHINHL</sequence>
<dbReference type="PANTHER" id="PTHR39337:SF1">
    <property type="entry name" value="BLR5642 PROTEIN"/>
    <property type="match status" value="1"/>
</dbReference>
<name>A0ABW6A1Z6_9BACT</name>
<dbReference type="RefSeq" id="WP_386094929.1">
    <property type="nucleotide sequence ID" value="NZ_JBHUOZ010000001.1"/>
</dbReference>
<dbReference type="PANTHER" id="PTHR39337">
    <property type="entry name" value="BLR5642 PROTEIN"/>
    <property type="match status" value="1"/>
</dbReference>
<keyword evidence="2" id="KW-1185">Reference proteome</keyword>